<dbReference type="AlphaFoldDB" id="A0AAN8RW90"/>
<dbReference type="Pfam" id="PF00651">
    <property type="entry name" value="BTB"/>
    <property type="match status" value="1"/>
</dbReference>
<gene>
    <name evidence="3" type="ORF">TWF506_005848</name>
</gene>
<evidence type="ECO:0000313" key="3">
    <source>
        <dbReference type="EMBL" id="KAK6518710.1"/>
    </source>
</evidence>
<protein>
    <recommendedName>
        <fullName evidence="2">BTB domain-containing protein</fullName>
    </recommendedName>
</protein>
<dbReference type="InterPro" id="IPR011333">
    <property type="entry name" value="SKP1/BTB/POZ_sf"/>
</dbReference>
<feature type="compositionally biased region" description="Polar residues" evidence="1">
    <location>
        <begin position="293"/>
        <end position="302"/>
    </location>
</feature>
<dbReference type="PROSITE" id="PS50097">
    <property type="entry name" value="BTB"/>
    <property type="match status" value="1"/>
</dbReference>
<evidence type="ECO:0000256" key="1">
    <source>
        <dbReference type="SAM" id="MobiDB-lite"/>
    </source>
</evidence>
<feature type="region of interest" description="Disordered" evidence="1">
    <location>
        <begin position="22"/>
        <end position="49"/>
    </location>
</feature>
<dbReference type="EMBL" id="JAVHJM010000002">
    <property type="protein sequence ID" value="KAK6518710.1"/>
    <property type="molecule type" value="Genomic_DNA"/>
</dbReference>
<sequence length="302" mass="34800">MQRTLLETRPNQNTYYPQYLTDLPQTMSTPSASSPSSSSESRPKKRARTSKAIDDGLMKLLENPQFADVKVLVGVNEKNYDLHRNIISLSSSFFEAACREGRPFIESVEKLIKLPDIEPKEFDVVIQWIYQGGYKLPDYAKCDEFCNVFKAVDFLGVDGLKSEMLDQLTKLFSKNSFREDEPVRFGENGAKFFDRITQYCSISDWLELRKMGDQIFNYWYDVDSKLVEMGREDLGNAIRIDLYQELFRNNVCGVCYSKLFENTEAKCRICTRDLETMTCRQKTGVPMGKHPNESQGSEAFED</sequence>
<feature type="region of interest" description="Disordered" evidence="1">
    <location>
        <begin position="283"/>
        <end position="302"/>
    </location>
</feature>
<evidence type="ECO:0000313" key="4">
    <source>
        <dbReference type="Proteomes" id="UP001307849"/>
    </source>
</evidence>
<feature type="domain" description="BTB" evidence="2">
    <location>
        <begin position="67"/>
        <end position="138"/>
    </location>
</feature>
<feature type="compositionally biased region" description="Low complexity" evidence="1">
    <location>
        <begin position="28"/>
        <end position="40"/>
    </location>
</feature>
<dbReference type="SUPFAM" id="SSF54695">
    <property type="entry name" value="POZ domain"/>
    <property type="match status" value="1"/>
</dbReference>
<dbReference type="PANTHER" id="PTHR47843">
    <property type="entry name" value="BTB DOMAIN-CONTAINING PROTEIN-RELATED"/>
    <property type="match status" value="1"/>
</dbReference>
<dbReference type="Proteomes" id="UP001307849">
    <property type="component" value="Unassembled WGS sequence"/>
</dbReference>
<evidence type="ECO:0000259" key="2">
    <source>
        <dbReference type="PROSITE" id="PS50097"/>
    </source>
</evidence>
<proteinExistence type="predicted"/>
<accession>A0AAN8RW90</accession>
<comment type="caution">
    <text evidence="3">The sequence shown here is derived from an EMBL/GenBank/DDBJ whole genome shotgun (WGS) entry which is preliminary data.</text>
</comment>
<dbReference type="CDD" id="cd18186">
    <property type="entry name" value="BTB_POZ_ZBTB_KLHL-like"/>
    <property type="match status" value="1"/>
</dbReference>
<dbReference type="Gene3D" id="3.30.710.10">
    <property type="entry name" value="Potassium Channel Kv1.1, Chain A"/>
    <property type="match status" value="1"/>
</dbReference>
<keyword evidence="4" id="KW-1185">Reference proteome</keyword>
<dbReference type="InterPro" id="IPR000210">
    <property type="entry name" value="BTB/POZ_dom"/>
</dbReference>
<organism evidence="3 4">
    <name type="scientific">Arthrobotrys conoides</name>
    <dbReference type="NCBI Taxonomy" id="74498"/>
    <lineage>
        <taxon>Eukaryota</taxon>
        <taxon>Fungi</taxon>
        <taxon>Dikarya</taxon>
        <taxon>Ascomycota</taxon>
        <taxon>Pezizomycotina</taxon>
        <taxon>Orbiliomycetes</taxon>
        <taxon>Orbiliales</taxon>
        <taxon>Orbiliaceae</taxon>
        <taxon>Arthrobotrys</taxon>
    </lineage>
</organism>
<reference evidence="3 4" key="1">
    <citation type="submission" date="2019-10" db="EMBL/GenBank/DDBJ databases">
        <authorList>
            <person name="Palmer J.M."/>
        </authorList>
    </citation>
    <scope>NUCLEOTIDE SEQUENCE [LARGE SCALE GENOMIC DNA]</scope>
    <source>
        <strain evidence="3 4">TWF506</strain>
    </source>
</reference>
<name>A0AAN8RW90_9PEZI</name>